<protein>
    <submittedName>
        <fullName evidence="1">Uncharacterized protein</fullName>
    </submittedName>
</protein>
<gene>
    <name evidence="1" type="ORF">DICVIV_04744</name>
</gene>
<dbReference type="OrthoDB" id="5858654at2759"/>
<dbReference type="EMBL" id="KN716245">
    <property type="protein sequence ID" value="KJH49114.1"/>
    <property type="molecule type" value="Genomic_DNA"/>
</dbReference>
<dbReference type="AlphaFoldDB" id="A0A0D8XZB5"/>
<dbReference type="Proteomes" id="UP000053766">
    <property type="component" value="Unassembled WGS sequence"/>
</dbReference>
<evidence type="ECO:0000313" key="1">
    <source>
        <dbReference type="EMBL" id="KJH49114.1"/>
    </source>
</evidence>
<proteinExistence type="predicted"/>
<accession>A0A0D8XZB5</accession>
<keyword evidence="2" id="KW-1185">Reference proteome</keyword>
<name>A0A0D8XZB5_DICVI</name>
<evidence type="ECO:0000313" key="2">
    <source>
        <dbReference type="Proteomes" id="UP000053766"/>
    </source>
</evidence>
<reference evidence="2" key="2">
    <citation type="journal article" date="2016" name="Sci. Rep.">
        <title>Dictyocaulus viviparus genome, variome and transcriptome elucidate lungworm biology and support future intervention.</title>
        <authorList>
            <person name="McNulty S.N."/>
            <person name="Strube C."/>
            <person name="Rosa B.A."/>
            <person name="Martin J.C."/>
            <person name="Tyagi R."/>
            <person name="Choi Y.J."/>
            <person name="Wang Q."/>
            <person name="Hallsworth Pepin K."/>
            <person name="Zhang X."/>
            <person name="Ozersky P."/>
            <person name="Wilson R.K."/>
            <person name="Sternberg P.W."/>
            <person name="Gasser R.B."/>
            <person name="Mitreva M."/>
        </authorList>
    </citation>
    <scope>NUCLEOTIDE SEQUENCE [LARGE SCALE GENOMIC DNA]</scope>
    <source>
        <strain evidence="2">HannoverDv2000</strain>
    </source>
</reference>
<organism evidence="1 2">
    <name type="scientific">Dictyocaulus viviparus</name>
    <name type="common">Bovine lungworm</name>
    <dbReference type="NCBI Taxonomy" id="29172"/>
    <lineage>
        <taxon>Eukaryota</taxon>
        <taxon>Metazoa</taxon>
        <taxon>Ecdysozoa</taxon>
        <taxon>Nematoda</taxon>
        <taxon>Chromadorea</taxon>
        <taxon>Rhabditida</taxon>
        <taxon>Rhabditina</taxon>
        <taxon>Rhabditomorpha</taxon>
        <taxon>Strongyloidea</taxon>
        <taxon>Metastrongylidae</taxon>
        <taxon>Dictyocaulus</taxon>
    </lineage>
</organism>
<sequence length="156" mass="18199">MNWECDRRVIARIADIQFCVSLWFNTLRMISLTGRRSPIVIILTSLTIARCESHVPSLTEIAHIKDPVLSEVFASSGITNKKVMPEFEDHPQLPQKYMHSPQKRIYYELVKMFTIILQKINLFFTFVANIIQSYKTIYMTILQRNFIMVSPETGKL</sequence>
<reference evidence="1 2" key="1">
    <citation type="submission" date="2013-11" db="EMBL/GenBank/DDBJ databases">
        <title>Draft genome of the bovine lungworm Dictyocaulus viviparus.</title>
        <authorList>
            <person name="Mitreva M."/>
        </authorList>
    </citation>
    <scope>NUCLEOTIDE SEQUENCE [LARGE SCALE GENOMIC DNA]</scope>
    <source>
        <strain evidence="1 2">HannoverDv2000</strain>
    </source>
</reference>